<feature type="compositionally biased region" description="Low complexity" evidence="1">
    <location>
        <begin position="390"/>
        <end position="401"/>
    </location>
</feature>
<organism evidence="2 3">
    <name type="scientific">Stachybotrys chartarum (strain CBS 109288 / IBT 7711)</name>
    <name type="common">Toxic black mold</name>
    <name type="synonym">Stilbospora chartarum</name>
    <dbReference type="NCBI Taxonomy" id="1280523"/>
    <lineage>
        <taxon>Eukaryota</taxon>
        <taxon>Fungi</taxon>
        <taxon>Dikarya</taxon>
        <taxon>Ascomycota</taxon>
        <taxon>Pezizomycotina</taxon>
        <taxon>Sordariomycetes</taxon>
        <taxon>Hypocreomycetidae</taxon>
        <taxon>Hypocreales</taxon>
        <taxon>Stachybotryaceae</taxon>
        <taxon>Stachybotrys</taxon>
    </lineage>
</organism>
<evidence type="ECO:0000313" key="3">
    <source>
        <dbReference type="Proteomes" id="UP000028045"/>
    </source>
</evidence>
<feature type="compositionally biased region" description="Basic and acidic residues" evidence="1">
    <location>
        <begin position="1039"/>
        <end position="1067"/>
    </location>
</feature>
<feature type="region of interest" description="Disordered" evidence="1">
    <location>
        <begin position="374"/>
        <end position="435"/>
    </location>
</feature>
<feature type="compositionally biased region" description="Basic and acidic residues" evidence="1">
    <location>
        <begin position="170"/>
        <end position="182"/>
    </location>
</feature>
<feature type="compositionally biased region" description="Pro residues" evidence="1">
    <location>
        <begin position="128"/>
        <end position="147"/>
    </location>
</feature>
<feature type="compositionally biased region" description="Basic and acidic residues" evidence="1">
    <location>
        <begin position="623"/>
        <end position="643"/>
    </location>
</feature>
<feature type="region of interest" description="Disordered" evidence="1">
    <location>
        <begin position="1022"/>
        <end position="1067"/>
    </location>
</feature>
<dbReference type="AlphaFoldDB" id="A0A084AUI8"/>
<evidence type="ECO:0000313" key="2">
    <source>
        <dbReference type="EMBL" id="KEY68967.1"/>
    </source>
</evidence>
<dbReference type="OrthoDB" id="3870679at2759"/>
<feature type="region of interest" description="Disordered" evidence="1">
    <location>
        <begin position="454"/>
        <end position="660"/>
    </location>
</feature>
<feature type="compositionally biased region" description="Polar residues" evidence="1">
    <location>
        <begin position="251"/>
        <end position="273"/>
    </location>
</feature>
<feature type="compositionally biased region" description="Basic and acidic residues" evidence="1">
    <location>
        <begin position="510"/>
        <end position="522"/>
    </location>
</feature>
<sequence length="1067" mass="118426">MSVSPAGHGDPSLEVGLAAQRNFKKHKVLPRPQPDGGRDVPRRMPAKLNLTLDTSQSPDFDFDSESQSPSPRTLKHQSRRISTAPDLPPTPPAHSRTSSSSHSAIPSSPTIPDDNMPGLTIPRARGPATPPDQMSPPTPDVTPPQPANRPKAFRPTLGDRNASRNTTYDSRTESFKTAREEPLSSDEEDSTSGIRSAMISSRTSQATVRQVSANGHSHVPQPQDIDSALARLADSPDTRLGSALKPRGDFSSPNNKLDSSKGARQTPQTNAQHPITVRKRQDNPTARTTTAKPPAVLEDNVVVPTEAARAARHMALHEKIPLDNSRTRASDRPGTGPVFSKPPAPAKDKVRSASVKSNASTVIRAILVEETPRRQPTLRHVRKQRELRESSGSSPNSTVNSLESEKSYPPQTFRRSEARRHESVASYTSTASLSSNRARREIWKNGAIPVVVIPDRQSSGRSKSSREPSLRSTSSRRSKVTTSIGSAPLVEYIDSDSTPVFERPSRSSRRYSESDGRDERTIDYPPIIPARSSSLSAPTSRNTSRAGSMTADSGRVRNALQQLHGSGSRETAVPTSAGVQQPLLVPELQSGQEISEPSPQPSTSHQSPREQAESFTKLSKANTSERDEPHDRLDIDHHDDAVSSKKYSSRNTPFSTLSFETSGTAPEVSEAMAVQMYPHQNTSVLMVDHSSRPTDASDATPKRATEIPAGQPKITMTAPDEQEPVTPPQPRFFLDEVDSPLRNPRAPPQPPAIPPAINFIPATPSGLTPAHDKAALMGNYFETMDEKPARRPSLVRRAFSRQRRMSLEYPPSASKPPGFLTRTFSLSRNVRRGSDASLAAPKPDMEGHMTYPQAEDRPAEEHKLHPFWRPVWADDTFDDFDGGYARDDHDDMVYRYPPIDNRPPLSKRSLSQKMKRTFAILPVMDDDEYYPADDWQGPERRTIRRTPSGNLRVVRHSLSAESLKRRRSLFDWSYNVQDGSPLRGFLQGYRVQRRVSKERRRRFSLAIVDDIQNIPRRLSDRRRERRNEELRAKISGPKAVRDGVEDMLRTTSTRESRQDGRYTNDRV</sequence>
<feature type="region of interest" description="Disordered" evidence="1">
    <location>
        <begin position="1"/>
        <end position="301"/>
    </location>
</feature>
<dbReference type="HOGENOM" id="CLU_006594_0_0_1"/>
<feature type="compositionally biased region" description="Basic and acidic residues" evidence="1">
    <location>
        <begin position="414"/>
        <end position="423"/>
    </location>
</feature>
<proteinExistence type="predicted"/>
<feature type="compositionally biased region" description="Polar residues" evidence="1">
    <location>
        <begin position="613"/>
        <end position="622"/>
    </location>
</feature>
<feature type="compositionally biased region" description="Polar residues" evidence="1">
    <location>
        <begin position="645"/>
        <end position="660"/>
    </location>
</feature>
<protein>
    <submittedName>
        <fullName evidence="2">Uncharacterized protein</fullName>
    </submittedName>
</protein>
<dbReference type="Proteomes" id="UP000028045">
    <property type="component" value="Unassembled WGS sequence"/>
</dbReference>
<feature type="region of interest" description="Disordered" evidence="1">
    <location>
        <begin position="316"/>
        <end position="358"/>
    </location>
</feature>
<feature type="compositionally biased region" description="Polar residues" evidence="1">
    <location>
        <begin position="191"/>
        <end position="215"/>
    </location>
</feature>
<feature type="compositionally biased region" description="Basic and acidic residues" evidence="1">
    <location>
        <begin position="1022"/>
        <end position="1032"/>
    </location>
</feature>
<feature type="compositionally biased region" description="Polar residues" evidence="1">
    <location>
        <begin position="531"/>
        <end position="551"/>
    </location>
</feature>
<dbReference type="EMBL" id="KL648555">
    <property type="protein sequence ID" value="KEY68967.1"/>
    <property type="molecule type" value="Genomic_DNA"/>
</dbReference>
<reference evidence="2 3" key="1">
    <citation type="journal article" date="2014" name="BMC Genomics">
        <title>Comparative genome sequencing reveals chemotype-specific gene clusters in the toxigenic black mold Stachybotrys.</title>
        <authorList>
            <person name="Semeiks J."/>
            <person name="Borek D."/>
            <person name="Otwinowski Z."/>
            <person name="Grishin N.V."/>
        </authorList>
    </citation>
    <scope>NUCLEOTIDE SEQUENCE [LARGE SCALE GENOMIC DNA]</scope>
    <source>
        <strain evidence="3">CBS 109288 / IBT 7711</strain>
    </source>
</reference>
<keyword evidence="3" id="KW-1185">Reference proteome</keyword>
<evidence type="ECO:0000256" key="1">
    <source>
        <dbReference type="SAM" id="MobiDB-lite"/>
    </source>
</evidence>
<feature type="compositionally biased region" description="Low complexity" evidence="1">
    <location>
        <begin position="284"/>
        <end position="295"/>
    </location>
</feature>
<gene>
    <name evidence="2" type="ORF">S7711_04632</name>
</gene>
<name>A0A084AUI8_STACB</name>
<accession>A0A084AUI8</accession>
<feature type="compositionally biased region" description="Polar residues" evidence="1">
    <location>
        <begin position="559"/>
        <end position="579"/>
    </location>
</feature>
<feature type="compositionally biased region" description="Basic and acidic residues" evidence="1">
    <location>
        <begin position="316"/>
        <end position="331"/>
    </location>
</feature>
<feature type="compositionally biased region" description="Low complexity" evidence="1">
    <location>
        <begin position="595"/>
        <end position="606"/>
    </location>
</feature>
<feature type="compositionally biased region" description="Polar residues" evidence="1">
    <location>
        <begin position="425"/>
        <end position="435"/>
    </location>
</feature>
<feature type="compositionally biased region" description="Low complexity" evidence="1">
    <location>
        <begin position="93"/>
        <end position="112"/>
    </location>
</feature>